<evidence type="ECO:0000256" key="2">
    <source>
        <dbReference type="SAM" id="SignalP"/>
    </source>
</evidence>
<proteinExistence type="predicted"/>
<feature type="region of interest" description="Disordered" evidence="1">
    <location>
        <begin position="203"/>
        <end position="224"/>
    </location>
</feature>
<keyword evidence="5" id="KW-1185">Reference proteome</keyword>
<dbReference type="EMBL" id="JAGEOK010000029">
    <property type="protein sequence ID" value="MBO2443026.1"/>
    <property type="molecule type" value="Genomic_DNA"/>
</dbReference>
<evidence type="ECO:0000259" key="3">
    <source>
        <dbReference type="Pfam" id="PF20611"/>
    </source>
</evidence>
<evidence type="ECO:0000313" key="4">
    <source>
        <dbReference type="EMBL" id="MBO2443026.1"/>
    </source>
</evidence>
<comment type="caution">
    <text evidence="4">The sequence shown here is derived from an EMBL/GenBank/DDBJ whole genome shotgun (WGS) entry which is preliminary data.</text>
</comment>
<dbReference type="InterPro" id="IPR046542">
    <property type="entry name" value="DUF6801"/>
</dbReference>
<dbReference type="RefSeq" id="WP_208271337.1">
    <property type="nucleotide sequence ID" value="NZ_BAAAGM010000046.1"/>
</dbReference>
<feature type="signal peptide" evidence="2">
    <location>
        <begin position="1"/>
        <end position="23"/>
    </location>
</feature>
<feature type="domain" description="DUF6801" evidence="3">
    <location>
        <begin position="45"/>
        <end position="194"/>
    </location>
</feature>
<dbReference type="Proteomes" id="UP000666915">
    <property type="component" value="Unassembled WGS sequence"/>
</dbReference>
<organism evidence="4 5">
    <name type="scientific">Actinomadura nitritigenes</name>
    <dbReference type="NCBI Taxonomy" id="134602"/>
    <lineage>
        <taxon>Bacteria</taxon>
        <taxon>Bacillati</taxon>
        <taxon>Actinomycetota</taxon>
        <taxon>Actinomycetes</taxon>
        <taxon>Streptosporangiales</taxon>
        <taxon>Thermomonosporaceae</taxon>
        <taxon>Actinomadura</taxon>
    </lineage>
</organism>
<sequence>MISVRARRAGRLMAAAGAGTLLAAGLSGAGAEATGTQNADLTVGYQCAFPAGPQQVSVRYQAPFPASARPGEQVRPGEATATLTVPRAAFADLGAAKVGGTVRVAAQTTRNGTAAKADWPAFTVEPAPVPGDGDGDVTLTASGRPAAATAGPSGTLTFSLGEVDLGLGPAPAAGGTEESPVACTPAQGQARVFAAVPVVADGTAAAPAPSPKATAAVPAGEAPPDCQDLKEPGWLISGCVYMNGFANVRKLDGATVLNDPAAPGPALTNVEYDIVPNLPTGTGTDVRFRFHEPLRSRATFLTFGFMPTTATMEMDQVGLGTETSAPYEKGRTRQHVQARMRVTIRLYDVTVNGTPLDVGARCASSRAVDIELGDAPGADITNIVKGGTLDGTFEIPPFKGCGSGENLDPLFTGSVSGPGNYLKVSQGTICGRAAATCPPAMPELKR</sequence>
<keyword evidence="2" id="KW-0732">Signal</keyword>
<feature type="chain" id="PRO_5047329631" description="DUF6801 domain-containing protein" evidence="2">
    <location>
        <begin position="24"/>
        <end position="446"/>
    </location>
</feature>
<accession>A0ABS3RA32</accession>
<dbReference type="Pfam" id="PF20611">
    <property type="entry name" value="DUF6801"/>
    <property type="match status" value="1"/>
</dbReference>
<gene>
    <name evidence="4" type="ORF">J4557_36405</name>
</gene>
<evidence type="ECO:0000313" key="5">
    <source>
        <dbReference type="Proteomes" id="UP000666915"/>
    </source>
</evidence>
<protein>
    <recommendedName>
        <fullName evidence="3">DUF6801 domain-containing protein</fullName>
    </recommendedName>
</protein>
<reference evidence="4 5" key="1">
    <citation type="submission" date="2021-03" db="EMBL/GenBank/DDBJ databases">
        <authorList>
            <person name="Kanchanasin P."/>
            <person name="Saeng-In P."/>
            <person name="Phongsopitanun W."/>
            <person name="Yuki M."/>
            <person name="Kudo T."/>
            <person name="Ohkuma M."/>
            <person name="Tanasupawat S."/>
        </authorList>
    </citation>
    <scope>NUCLEOTIDE SEQUENCE [LARGE SCALE GENOMIC DNA]</scope>
    <source>
        <strain evidence="4 5">L46</strain>
    </source>
</reference>
<feature type="compositionally biased region" description="Low complexity" evidence="1">
    <location>
        <begin position="204"/>
        <end position="219"/>
    </location>
</feature>
<name>A0ABS3RA32_9ACTN</name>
<evidence type="ECO:0000256" key="1">
    <source>
        <dbReference type="SAM" id="MobiDB-lite"/>
    </source>
</evidence>